<name>A0ABR6YBD2_9BURK</name>
<feature type="region of interest" description="Disordered" evidence="1">
    <location>
        <begin position="41"/>
        <end position="73"/>
    </location>
</feature>
<dbReference type="InterPro" id="IPR019734">
    <property type="entry name" value="TPR_rpt"/>
</dbReference>
<reference evidence="3 4" key="1">
    <citation type="submission" date="2020-08" db="EMBL/GenBank/DDBJ databases">
        <title>Novel species isolated from subtropical streams in China.</title>
        <authorList>
            <person name="Lu H."/>
        </authorList>
    </citation>
    <scope>NUCLEOTIDE SEQUENCE [LARGE SCALE GENOMIC DNA]</scope>
    <source>
        <strain evidence="3 4">LX15W</strain>
    </source>
</reference>
<dbReference type="PANTHER" id="PTHR12558">
    <property type="entry name" value="CELL DIVISION CYCLE 16,23,27"/>
    <property type="match status" value="1"/>
</dbReference>
<dbReference type="Gene3D" id="1.25.40.10">
    <property type="entry name" value="Tetratricopeptide repeat domain"/>
    <property type="match status" value="2"/>
</dbReference>
<evidence type="ECO:0008006" key="5">
    <source>
        <dbReference type="Google" id="ProtNLM"/>
    </source>
</evidence>
<protein>
    <recommendedName>
        <fullName evidence="5">Tetratricopeptide repeat protein</fullName>
    </recommendedName>
</protein>
<dbReference type="Pfam" id="PF13374">
    <property type="entry name" value="TPR_10"/>
    <property type="match status" value="1"/>
</dbReference>
<feature type="chain" id="PRO_5045320953" description="Tetratricopeptide repeat protein" evidence="2">
    <location>
        <begin position="33"/>
        <end position="618"/>
    </location>
</feature>
<dbReference type="SMART" id="SM00028">
    <property type="entry name" value="TPR"/>
    <property type="match status" value="5"/>
</dbReference>
<dbReference type="RefSeq" id="WP_186941914.1">
    <property type="nucleotide sequence ID" value="NZ_JACOGA010000008.1"/>
</dbReference>
<feature type="compositionally biased region" description="Low complexity" evidence="1">
    <location>
        <begin position="51"/>
        <end position="67"/>
    </location>
</feature>
<proteinExistence type="predicted"/>
<feature type="signal peptide" evidence="2">
    <location>
        <begin position="1"/>
        <end position="32"/>
    </location>
</feature>
<dbReference type="SUPFAM" id="SSF48452">
    <property type="entry name" value="TPR-like"/>
    <property type="match status" value="3"/>
</dbReference>
<keyword evidence="2" id="KW-0732">Signal</keyword>
<evidence type="ECO:0000256" key="1">
    <source>
        <dbReference type="SAM" id="MobiDB-lite"/>
    </source>
</evidence>
<comment type="caution">
    <text evidence="3">The sequence shown here is derived from an EMBL/GenBank/DDBJ whole genome shotgun (WGS) entry which is preliminary data.</text>
</comment>
<sequence length="618" mass="69045">MKKNPPQLRHIHILVSTLCLGLFGIASNSAWAQTANEQIPLTKPVKPTKPAKPTKAQTQQATSPTKADSNQNESGLSKDILYKLTASDIALQRGEWQSPFITIMGLAQQTRDPRLAKRAAEIAMSAQQVDESLAAVRLWRELAPGTPEAEQYYLSLLVIKSDYTGIEQFFLKLLEQSSGEERNGLIHQAQITLNRTGDKKAALQSLEKILVKDKESLAGHIALSRAAYRSGDSGRAQQEAQAALAIEPSSELGILTLAHASEKNAAFTLVADFLKRYPQAKEVHLAYATMLLESKQLSQAKVEFLSFLQSPEKVAMPRTQVLYTLGSIEMEMGQLDTAENYFKEMIDKISVNEDSSSAYISLAQIALQRKDKQKADLWLSKINKINKINDKDEPNPVWFNIQMRRALLLASDGKSREARQFLQTISTSKDSEQALLLQTEAQIMRDAGQTTEAFVLLQMALGELPGSPDLLYDFAMLSESLKYYPEMEMALKQLIQIAPNNALAYNALGYSYADRNVNLNDALSLLEIANQLNPNDPYILDSLGWVKFRLKSYSEAEKFLRQSLSMRQDADVSIHLAEILWVQDKKDEAMRLFADANKKDPQNVLLKNTLQRLALTLP</sequence>
<dbReference type="PANTHER" id="PTHR12558:SF13">
    <property type="entry name" value="CELL DIVISION CYCLE PROTEIN 27 HOMOLOG"/>
    <property type="match status" value="1"/>
</dbReference>
<evidence type="ECO:0000256" key="2">
    <source>
        <dbReference type="SAM" id="SignalP"/>
    </source>
</evidence>
<evidence type="ECO:0000313" key="3">
    <source>
        <dbReference type="EMBL" id="MBC3873878.1"/>
    </source>
</evidence>
<accession>A0ABR6YBD2</accession>
<evidence type="ECO:0000313" key="4">
    <source>
        <dbReference type="Proteomes" id="UP000624279"/>
    </source>
</evidence>
<gene>
    <name evidence="3" type="ORF">H8K55_09770</name>
</gene>
<organism evidence="3 4">
    <name type="scientific">Undibacterium flavidum</name>
    <dbReference type="NCBI Taxonomy" id="2762297"/>
    <lineage>
        <taxon>Bacteria</taxon>
        <taxon>Pseudomonadati</taxon>
        <taxon>Pseudomonadota</taxon>
        <taxon>Betaproteobacteria</taxon>
        <taxon>Burkholderiales</taxon>
        <taxon>Oxalobacteraceae</taxon>
        <taxon>Undibacterium</taxon>
    </lineage>
</organism>
<dbReference type="Pfam" id="PF13181">
    <property type="entry name" value="TPR_8"/>
    <property type="match status" value="1"/>
</dbReference>
<keyword evidence="4" id="KW-1185">Reference proteome</keyword>
<dbReference type="Proteomes" id="UP000624279">
    <property type="component" value="Unassembled WGS sequence"/>
</dbReference>
<dbReference type="EMBL" id="JACOGA010000008">
    <property type="protein sequence ID" value="MBC3873878.1"/>
    <property type="molecule type" value="Genomic_DNA"/>
</dbReference>
<dbReference type="InterPro" id="IPR011990">
    <property type="entry name" value="TPR-like_helical_dom_sf"/>
</dbReference>